<gene>
    <name evidence="1" type="ORF">LCGC14_1350230</name>
</gene>
<reference evidence="1" key="1">
    <citation type="journal article" date="2015" name="Nature">
        <title>Complex archaea that bridge the gap between prokaryotes and eukaryotes.</title>
        <authorList>
            <person name="Spang A."/>
            <person name="Saw J.H."/>
            <person name="Jorgensen S.L."/>
            <person name="Zaremba-Niedzwiedzka K."/>
            <person name="Martijn J."/>
            <person name="Lind A.E."/>
            <person name="van Eijk R."/>
            <person name="Schleper C."/>
            <person name="Guy L."/>
            <person name="Ettema T.J."/>
        </authorList>
    </citation>
    <scope>NUCLEOTIDE SEQUENCE</scope>
</reference>
<sequence>MRRRTFVGALMAAAAVGFGLRRPVDPQPFLDYTRKAMREALWSTKMHQDGAVLTEEILLEAQERVLNEPVRPMELVISARTARRLYWMGYWR</sequence>
<evidence type="ECO:0000313" key="1">
    <source>
        <dbReference type="EMBL" id="KKM79413.1"/>
    </source>
</evidence>
<proteinExistence type="predicted"/>
<organism evidence="1">
    <name type="scientific">marine sediment metagenome</name>
    <dbReference type="NCBI Taxonomy" id="412755"/>
    <lineage>
        <taxon>unclassified sequences</taxon>
        <taxon>metagenomes</taxon>
        <taxon>ecological metagenomes</taxon>
    </lineage>
</organism>
<dbReference type="EMBL" id="LAZR01008339">
    <property type="protein sequence ID" value="KKM79413.1"/>
    <property type="molecule type" value="Genomic_DNA"/>
</dbReference>
<comment type="caution">
    <text evidence="1">The sequence shown here is derived from an EMBL/GenBank/DDBJ whole genome shotgun (WGS) entry which is preliminary data.</text>
</comment>
<accession>A0A0F9KBU4</accession>
<dbReference type="AlphaFoldDB" id="A0A0F9KBU4"/>
<name>A0A0F9KBU4_9ZZZZ</name>
<protein>
    <submittedName>
        <fullName evidence="1">Uncharacterized protein</fullName>
    </submittedName>
</protein>